<dbReference type="PANTHER" id="PTHR10091">
    <property type="entry name" value="ALDOSE-1-EPIMERASE"/>
    <property type="match status" value="1"/>
</dbReference>
<dbReference type="GO" id="GO:0030246">
    <property type="term" value="F:carbohydrate binding"/>
    <property type="evidence" value="ECO:0007669"/>
    <property type="project" value="InterPro"/>
</dbReference>
<dbReference type="EMBL" id="MAJU01000004">
    <property type="protein sequence ID" value="OCH22994.1"/>
    <property type="molecule type" value="Genomic_DNA"/>
</dbReference>
<dbReference type="OrthoDB" id="9779408at2"/>
<dbReference type="GO" id="GO:0005737">
    <property type="term" value="C:cytoplasm"/>
    <property type="evidence" value="ECO:0007669"/>
    <property type="project" value="TreeGrafter"/>
</dbReference>
<dbReference type="InterPro" id="IPR013458">
    <property type="entry name" value="Ald_epimerase_bac"/>
</dbReference>
<protein>
    <recommendedName>
        <fullName evidence="5 8">Aldose 1-epimerase</fullName>
        <ecNumber evidence="4 8">5.1.3.3</ecNumber>
    </recommendedName>
</protein>
<feature type="binding site" evidence="11">
    <location>
        <begin position="181"/>
        <end position="183"/>
    </location>
    <ligand>
        <name>beta-D-galactose</name>
        <dbReference type="ChEBI" id="CHEBI:27667"/>
    </ligand>
</feature>
<dbReference type="Pfam" id="PF01263">
    <property type="entry name" value="Aldose_epim"/>
    <property type="match status" value="1"/>
</dbReference>
<evidence type="ECO:0000256" key="7">
    <source>
        <dbReference type="ARBA" id="ARBA00023277"/>
    </source>
</evidence>
<keyword evidence="7 8" id="KW-0119">Carbohydrate metabolism</keyword>
<name>A0A1B9P3G2_ALILO</name>
<dbReference type="SUPFAM" id="SSF74650">
    <property type="entry name" value="Galactose mutarotase-like"/>
    <property type="match status" value="1"/>
</dbReference>
<evidence type="ECO:0000313" key="13">
    <source>
        <dbReference type="Proteomes" id="UP000093523"/>
    </source>
</evidence>
<dbReference type="GO" id="GO:0033499">
    <property type="term" value="P:galactose catabolic process via UDP-galactose, Leloir pathway"/>
    <property type="evidence" value="ECO:0007669"/>
    <property type="project" value="TreeGrafter"/>
</dbReference>
<dbReference type="UniPathway" id="UPA00242"/>
<sequence>MTEQSTLFETMTKEAASDGRLAQLFELENKNGMRAVFMDIGATWLSCKVPVKDKLREVLLGQSTMADFEKQQSYMGVTVGRYANRIANGQFKIDNTKYQIETNQAGNTLHGGPEGFDKRRWSVVDETTNSVEFSLVSPDGDQGFPGELTVNVKYQLTDDNEVVIRYNGGTTKSTPINLTNHAYFNLLGADSEYLALDHILSVNSEEFVPTTDVGIPKGQWKKVKNTNFDFTDPKVISQDFMLDKDQEKAKGYDHSFVLDKTCAKGECAASLTSPDSLVTLHVLTTKPAMQLYTGNWLAGTPNRVGGEYQDYSGVALETQFLPDVLNHPEWPQPSALLFPSETYQHETRYQFIA</sequence>
<dbReference type="NCBIfam" id="NF008277">
    <property type="entry name" value="PRK11055.1"/>
    <property type="match status" value="1"/>
</dbReference>
<dbReference type="PANTHER" id="PTHR10091:SF0">
    <property type="entry name" value="GALACTOSE MUTAROTASE"/>
    <property type="match status" value="1"/>
</dbReference>
<accession>A0A1B9P3G2</accession>
<feature type="binding site" evidence="11">
    <location>
        <begin position="84"/>
        <end position="85"/>
    </location>
    <ligand>
        <name>beta-D-galactose</name>
        <dbReference type="ChEBI" id="CHEBI:27667"/>
    </ligand>
</feature>
<dbReference type="Gene3D" id="2.70.98.10">
    <property type="match status" value="1"/>
</dbReference>
<evidence type="ECO:0000256" key="1">
    <source>
        <dbReference type="ARBA" id="ARBA00001614"/>
    </source>
</evidence>
<dbReference type="EC" id="5.1.3.3" evidence="4 8"/>
<proteinExistence type="inferred from homology"/>
<feature type="active site" description="Proton acceptor" evidence="9">
    <location>
        <position position="317"/>
    </location>
</feature>
<dbReference type="STRING" id="688.A6E04_03575"/>
<organism evidence="12 13">
    <name type="scientific">Aliivibrio logei</name>
    <name type="common">Vibrio logei</name>
    <dbReference type="NCBI Taxonomy" id="688"/>
    <lineage>
        <taxon>Bacteria</taxon>
        <taxon>Pseudomonadati</taxon>
        <taxon>Pseudomonadota</taxon>
        <taxon>Gammaproteobacteria</taxon>
        <taxon>Vibrionales</taxon>
        <taxon>Vibrionaceae</taxon>
        <taxon>Aliivibrio</taxon>
    </lineage>
</organism>
<comment type="similarity">
    <text evidence="3 8">Belongs to the aldose epimerase family.</text>
</comment>
<dbReference type="InterPro" id="IPR014718">
    <property type="entry name" value="GH-type_carb-bd"/>
</dbReference>
<dbReference type="InterPro" id="IPR008183">
    <property type="entry name" value="Aldose_1/G6P_1-epimerase"/>
</dbReference>
<reference evidence="12 13" key="1">
    <citation type="submission" date="2016-06" db="EMBL/GenBank/DDBJ databases">
        <authorList>
            <person name="Kjaerup R.B."/>
            <person name="Dalgaard T.S."/>
            <person name="Juul-Madsen H.R."/>
        </authorList>
    </citation>
    <scope>NUCLEOTIDE SEQUENCE [LARGE SCALE GENOMIC DNA]</scope>
    <source>
        <strain evidence="12 13">1S159</strain>
    </source>
</reference>
<evidence type="ECO:0000256" key="3">
    <source>
        <dbReference type="ARBA" id="ARBA00006206"/>
    </source>
</evidence>
<dbReference type="RefSeq" id="WP_065609491.1">
    <property type="nucleotide sequence ID" value="NZ_CAWMPN010000004.1"/>
</dbReference>
<dbReference type="InterPro" id="IPR011013">
    <property type="entry name" value="Gal_mutarotase_sf_dom"/>
</dbReference>
<dbReference type="PIRSF" id="PIRSF005096">
    <property type="entry name" value="GALM"/>
    <property type="match status" value="1"/>
</dbReference>
<evidence type="ECO:0000256" key="9">
    <source>
        <dbReference type="PIRSR" id="PIRSR005096-1"/>
    </source>
</evidence>
<evidence type="ECO:0000256" key="6">
    <source>
        <dbReference type="ARBA" id="ARBA00023235"/>
    </source>
</evidence>
<evidence type="ECO:0000256" key="5">
    <source>
        <dbReference type="ARBA" id="ARBA00014165"/>
    </source>
</evidence>
<evidence type="ECO:0000313" key="12">
    <source>
        <dbReference type="EMBL" id="OCH22994.1"/>
    </source>
</evidence>
<gene>
    <name evidence="12" type="ORF">A6E04_03575</name>
</gene>
<dbReference type="InterPro" id="IPR015443">
    <property type="entry name" value="Aldose_1-epimerase"/>
</dbReference>
<comment type="catalytic activity">
    <reaction evidence="1 8">
        <text>alpha-D-glucose = beta-D-glucose</text>
        <dbReference type="Rhea" id="RHEA:10264"/>
        <dbReference type="ChEBI" id="CHEBI:15903"/>
        <dbReference type="ChEBI" id="CHEBI:17925"/>
        <dbReference type="EC" id="5.1.3.3"/>
    </reaction>
</comment>
<dbReference type="CDD" id="cd09019">
    <property type="entry name" value="galactose_mutarotase_like"/>
    <property type="match status" value="1"/>
</dbReference>
<dbReference type="PROSITE" id="PS00545">
    <property type="entry name" value="ALDOSE_1_EPIMERASE"/>
    <property type="match status" value="1"/>
</dbReference>
<evidence type="ECO:0000256" key="11">
    <source>
        <dbReference type="PIRSR" id="PIRSR005096-3"/>
    </source>
</evidence>
<comment type="pathway">
    <text evidence="2 8">Carbohydrate metabolism; hexose metabolism.</text>
</comment>
<evidence type="ECO:0000256" key="4">
    <source>
        <dbReference type="ARBA" id="ARBA00013185"/>
    </source>
</evidence>
<dbReference type="GO" id="GO:0006006">
    <property type="term" value="P:glucose metabolic process"/>
    <property type="evidence" value="ECO:0007669"/>
    <property type="project" value="TreeGrafter"/>
</dbReference>
<feature type="active site" description="Proton donor" evidence="9">
    <location>
        <position position="181"/>
    </location>
</feature>
<dbReference type="Proteomes" id="UP000093523">
    <property type="component" value="Unassembled WGS sequence"/>
</dbReference>
<feature type="binding site" evidence="10">
    <location>
        <position position="253"/>
    </location>
    <ligand>
        <name>beta-D-galactose</name>
        <dbReference type="ChEBI" id="CHEBI:27667"/>
    </ligand>
</feature>
<dbReference type="GO" id="GO:0004034">
    <property type="term" value="F:aldose 1-epimerase activity"/>
    <property type="evidence" value="ECO:0007669"/>
    <property type="project" value="UniProtKB-EC"/>
</dbReference>
<dbReference type="InterPro" id="IPR018052">
    <property type="entry name" value="Ald1_epimerase_CS"/>
</dbReference>
<evidence type="ECO:0000256" key="8">
    <source>
        <dbReference type="PIRNR" id="PIRNR005096"/>
    </source>
</evidence>
<evidence type="ECO:0000256" key="2">
    <source>
        <dbReference type="ARBA" id="ARBA00005028"/>
    </source>
</evidence>
<comment type="caution">
    <text evidence="12">The sequence shown here is derived from an EMBL/GenBank/DDBJ whole genome shotgun (WGS) entry which is preliminary data.</text>
</comment>
<dbReference type="AlphaFoldDB" id="A0A1B9P3G2"/>
<keyword evidence="6 8" id="KW-0413">Isomerase</keyword>
<evidence type="ECO:0000256" key="10">
    <source>
        <dbReference type="PIRSR" id="PIRSR005096-2"/>
    </source>
</evidence>
<dbReference type="NCBIfam" id="TIGR02636">
    <property type="entry name" value="galM_Leloir"/>
    <property type="match status" value="1"/>
</dbReference>
<dbReference type="InterPro" id="IPR047215">
    <property type="entry name" value="Galactose_mutarotase-like"/>
</dbReference>